<gene>
    <name evidence="1" type="ORF">CDAR_47731</name>
</gene>
<evidence type="ECO:0000313" key="2">
    <source>
        <dbReference type="Proteomes" id="UP001054837"/>
    </source>
</evidence>
<sequence length="118" mass="12912">MASVLPQTGSFRRRVVPQNNADNKWSTIIIPSGLPIHQKITSLTRTISSALHLCQGMAFGEGGCQRQITPMGRGPSVFFRQILIGRRASKRSSAEMRPPGIGDRNDFMLSSIGSCRVN</sequence>
<accession>A0AAV4M8V8</accession>
<dbReference type="Proteomes" id="UP001054837">
    <property type="component" value="Unassembled WGS sequence"/>
</dbReference>
<proteinExistence type="predicted"/>
<name>A0AAV4M8V8_9ARAC</name>
<dbReference type="EMBL" id="BPLQ01000191">
    <property type="protein sequence ID" value="GIX68665.1"/>
    <property type="molecule type" value="Genomic_DNA"/>
</dbReference>
<comment type="caution">
    <text evidence="1">The sequence shown here is derived from an EMBL/GenBank/DDBJ whole genome shotgun (WGS) entry which is preliminary data.</text>
</comment>
<organism evidence="1 2">
    <name type="scientific">Caerostris darwini</name>
    <dbReference type="NCBI Taxonomy" id="1538125"/>
    <lineage>
        <taxon>Eukaryota</taxon>
        <taxon>Metazoa</taxon>
        <taxon>Ecdysozoa</taxon>
        <taxon>Arthropoda</taxon>
        <taxon>Chelicerata</taxon>
        <taxon>Arachnida</taxon>
        <taxon>Araneae</taxon>
        <taxon>Araneomorphae</taxon>
        <taxon>Entelegynae</taxon>
        <taxon>Araneoidea</taxon>
        <taxon>Araneidae</taxon>
        <taxon>Caerostris</taxon>
    </lineage>
</organism>
<dbReference type="AlphaFoldDB" id="A0AAV4M8V8"/>
<protein>
    <submittedName>
        <fullName evidence="1">Uncharacterized protein</fullName>
    </submittedName>
</protein>
<evidence type="ECO:0000313" key="1">
    <source>
        <dbReference type="EMBL" id="GIX68665.1"/>
    </source>
</evidence>
<reference evidence="1 2" key="1">
    <citation type="submission" date="2021-06" db="EMBL/GenBank/DDBJ databases">
        <title>Caerostris darwini draft genome.</title>
        <authorList>
            <person name="Kono N."/>
            <person name="Arakawa K."/>
        </authorList>
    </citation>
    <scope>NUCLEOTIDE SEQUENCE [LARGE SCALE GENOMIC DNA]</scope>
</reference>
<keyword evidence="2" id="KW-1185">Reference proteome</keyword>